<dbReference type="eggNOG" id="ENOG502RRBF">
    <property type="taxonomic scope" value="Eukaryota"/>
</dbReference>
<proteinExistence type="inferred from homology"/>
<keyword evidence="3" id="KW-1133">Transmembrane helix</keyword>
<reference evidence="4 5" key="1">
    <citation type="journal article" date="2008" name="Nature">
        <title>The Phaeodactylum genome reveals the evolutionary history of diatom genomes.</title>
        <authorList>
            <person name="Bowler C."/>
            <person name="Allen A.E."/>
            <person name="Badger J.H."/>
            <person name="Grimwood J."/>
            <person name="Jabbari K."/>
            <person name="Kuo A."/>
            <person name="Maheswari U."/>
            <person name="Martens C."/>
            <person name="Maumus F."/>
            <person name="Otillar R.P."/>
            <person name="Rayko E."/>
            <person name="Salamov A."/>
            <person name="Vandepoele K."/>
            <person name="Beszteri B."/>
            <person name="Gruber A."/>
            <person name="Heijde M."/>
            <person name="Katinka M."/>
            <person name="Mock T."/>
            <person name="Valentin K."/>
            <person name="Verret F."/>
            <person name="Berges J.A."/>
            <person name="Brownlee C."/>
            <person name="Cadoret J.P."/>
            <person name="Chiovitti A."/>
            <person name="Choi C.J."/>
            <person name="Coesel S."/>
            <person name="De Martino A."/>
            <person name="Detter J.C."/>
            <person name="Durkin C."/>
            <person name="Falciatore A."/>
            <person name="Fournet J."/>
            <person name="Haruta M."/>
            <person name="Huysman M.J."/>
            <person name="Jenkins B.D."/>
            <person name="Jiroutova K."/>
            <person name="Jorgensen R.E."/>
            <person name="Joubert Y."/>
            <person name="Kaplan A."/>
            <person name="Kroger N."/>
            <person name="Kroth P.G."/>
            <person name="La Roche J."/>
            <person name="Lindquist E."/>
            <person name="Lommer M."/>
            <person name="Martin-Jezequel V."/>
            <person name="Lopez P.J."/>
            <person name="Lucas S."/>
            <person name="Mangogna M."/>
            <person name="McGinnis K."/>
            <person name="Medlin L.K."/>
            <person name="Montsant A."/>
            <person name="Oudot-Le Secq M.P."/>
            <person name="Napoli C."/>
            <person name="Obornik M."/>
            <person name="Parker M.S."/>
            <person name="Petit J.L."/>
            <person name="Porcel B.M."/>
            <person name="Poulsen N."/>
            <person name="Robison M."/>
            <person name="Rychlewski L."/>
            <person name="Rynearson T.A."/>
            <person name="Schmutz J."/>
            <person name="Shapiro H."/>
            <person name="Siaut M."/>
            <person name="Stanley M."/>
            <person name="Sussman M.R."/>
            <person name="Taylor A.R."/>
            <person name="Vardi A."/>
            <person name="von Dassow P."/>
            <person name="Vyverman W."/>
            <person name="Willis A."/>
            <person name="Wyrwicz L.S."/>
            <person name="Rokhsar D.S."/>
            <person name="Weissenbach J."/>
            <person name="Armbrust E.V."/>
            <person name="Green B.R."/>
            <person name="Van de Peer Y."/>
            <person name="Grigoriev I.V."/>
        </authorList>
    </citation>
    <scope>NUCLEOTIDE SEQUENCE [LARGE SCALE GENOMIC DNA]</scope>
    <source>
        <strain evidence="4 5">CCAP 1055/1</strain>
    </source>
</reference>
<dbReference type="InterPro" id="IPR033379">
    <property type="entry name" value="Acid_Pase_AS"/>
</dbReference>
<dbReference type="HOGENOM" id="CLU_527322_0_0_1"/>
<dbReference type="PaxDb" id="2850-Phatr42561"/>
<feature type="transmembrane region" description="Helical" evidence="3">
    <location>
        <begin position="544"/>
        <end position="568"/>
    </location>
</feature>
<keyword evidence="2" id="KW-0378">Hydrolase</keyword>
<evidence type="ECO:0000256" key="2">
    <source>
        <dbReference type="ARBA" id="ARBA00022801"/>
    </source>
</evidence>
<dbReference type="GeneID" id="7196098"/>
<evidence type="ECO:0008006" key="6">
    <source>
        <dbReference type="Google" id="ProtNLM"/>
    </source>
</evidence>
<dbReference type="SUPFAM" id="SSF53254">
    <property type="entry name" value="Phosphoglycerate mutase-like"/>
    <property type="match status" value="1"/>
</dbReference>
<dbReference type="OrthoDB" id="10257284at2759"/>
<keyword evidence="3" id="KW-0812">Transmembrane</keyword>
<keyword evidence="5" id="KW-1185">Reference proteome</keyword>
<dbReference type="KEGG" id="pti:PHATRDRAFT_42561"/>
<dbReference type="InterPro" id="IPR000560">
    <property type="entry name" value="His_Pase_clade-2"/>
</dbReference>
<evidence type="ECO:0000313" key="5">
    <source>
        <dbReference type="Proteomes" id="UP000000759"/>
    </source>
</evidence>
<dbReference type="RefSeq" id="XP_002177087.1">
    <property type="nucleotide sequence ID" value="XM_002177051.1"/>
</dbReference>
<dbReference type="PANTHER" id="PTHR11567:SF110">
    <property type="entry name" value="2-PHOSPHOXYLOSE PHOSPHATASE 1"/>
    <property type="match status" value="1"/>
</dbReference>
<sequence>MIELTIAISLETFYKSQRLRNLQFKWLLFFFVFGCFYKRETEALSTNDYQRYVEYPEYCSTPEQMNQRRILPVRQDNRVGETRLVSVTAIIRHGARTSLGHHTCWEGYWTTAETSVWDCEITTRITTAPPNTVSKEEGLQIAGGREIFLFDKKYDSLRKPDGTTSNILNGTCQAGQLLRKGYDQSYRNGQILREAYLYDDGASPIQHNAQMRLFPTKIEKATAMIRFRSDDDQRTLMSGQALILGLLEESTFSPLVQIHLADRGRDILSINKDICPRLTELGETSQNSREYLSFASSDEAALMHQFMNESFGRILDHPLACLMTTICNDFSLPNVFDDYPLQNEKVQLHRNDTNAKLGGKYGLNRFQRLFQYDVQNVMTPLQSDNAALLKLAMGPLWAEILDLIRAVTEDSRSKTDGQAPRFHLVSAHDTTVSALLSTLGGAVWNVTDWPPYAAMVVLEVHEIVGGRTNQNIFSSDFAFRLLYNGRVLTTTVPGCDPHADLCDITVLYNILHPFASRSRDCAPRNSPKHPWQEHISRGLHTRGIGTVLVSVTLAGILTGSILACWIVACPCPYLRHGSISL</sequence>
<dbReference type="CDD" id="cd07061">
    <property type="entry name" value="HP_HAP_like"/>
    <property type="match status" value="1"/>
</dbReference>
<accession>B7FRQ6</accession>
<dbReference type="AlphaFoldDB" id="B7FRQ6"/>
<dbReference type="PANTHER" id="PTHR11567">
    <property type="entry name" value="ACID PHOSPHATASE-RELATED"/>
    <property type="match status" value="1"/>
</dbReference>
<evidence type="ECO:0000256" key="3">
    <source>
        <dbReference type="SAM" id="Phobius"/>
    </source>
</evidence>
<dbReference type="Gene3D" id="3.40.50.1240">
    <property type="entry name" value="Phosphoglycerate mutase-like"/>
    <property type="match status" value="1"/>
</dbReference>
<dbReference type="GO" id="GO:0016791">
    <property type="term" value="F:phosphatase activity"/>
    <property type="evidence" value="ECO:0007669"/>
    <property type="project" value="TreeGrafter"/>
</dbReference>
<evidence type="ECO:0000256" key="1">
    <source>
        <dbReference type="ARBA" id="ARBA00005375"/>
    </source>
</evidence>
<dbReference type="EMBL" id="CM000605">
    <property type="protein sequence ID" value="EEC51550.1"/>
    <property type="molecule type" value="Genomic_DNA"/>
</dbReference>
<gene>
    <name evidence="4" type="ORF">PHATRDRAFT_42561</name>
</gene>
<reference evidence="5" key="2">
    <citation type="submission" date="2008-08" db="EMBL/GenBank/DDBJ databases">
        <authorList>
            <consortium name="Diatom Consortium"/>
            <person name="Grigoriev I."/>
            <person name="Grimwood J."/>
            <person name="Kuo A."/>
            <person name="Otillar R.P."/>
            <person name="Salamov A."/>
            <person name="Detter J.C."/>
            <person name="Lindquist E."/>
            <person name="Shapiro H."/>
            <person name="Lucas S."/>
            <person name="Glavina del Rio T."/>
            <person name="Pitluck S."/>
            <person name="Rokhsar D."/>
            <person name="Bowler C."/>
        </authorList>
    </citation>
    <scope>GENOME REANNOTATION</scope>
    <source>
        <strain evidence="5">CCAP 1055/1</strain>
    </source>
</reference>
<dbReference type="InterPro" id="IPR029033">
    <property type="entry name" value="His_PPase_superfam"/>
</dbReference>
<keyword evidence="3" id="KW-0472">Membrane</keyword>
<comment type="similarity">
    <text evidence="1">Belongs to the histidine acid phosphatase family.</text>
</comment>
<dbReference type="InterPro" id="IPR050645">
    <property type="entry name" value="Histidine_acid_phosphatase"/>
</dbReference>
<evidence type="ECO:0000313" key="4">
    <source>
        <dbReference type="EMBL" id="EEC51550.1"/>
    </source>
</evidence>
<dbReference type="PROSITE" id="PS00778">
    <property type="entry name" value="HIS_ACID_PHOSPHAT_2"/>
    <property type="match status" value="1"/>
</dbReference>
<dbReference type="STRING" id="556484.B7FRQ6"/>
<dbReference type="Pfam" id="PF00328">
    <property type="entry name" value="His_Phos_2"/>
    <property type="match status" value="1"/>
</dbReference>
<name>B7FRQ6_PHATC</name>
<protein>
    <recommendedName>
        <fullName evidence="6">Acid phosphatase</fullName>
    </recommendedName>
</protein>
<dbReference type="Proteomes" id="UP000000759">
    <property type="component" value="Chromosome 1"/>
</dbReference>
<organism evidence="4 5">
    <name type="scientific">Phaeodactylum tricornutum (strain CCAP 1055/1)</name>
    <dbReference type="NCBI Taxonomy" id="556484"/>
    <lineage>
        <taxon>Eukaryota</taxon>
        <taxon>Sar</taxon>
        <taxon>Stramenopiles</taxon>
        <taxon>Ochrophyta</taxon>
        <taxon>Bacillariophyta</taxon>
        <taxon>Bacillariophyceae</taxon>
        <taxon>Bacillariophycidae</taxon>
        <taxon>Naviculales</taxon>
        <taxon>Phaeodactylaceae</taxon>
        <taxon>Phaeodactylum</taxon>
    </lineage>
</organism>
<dbReference type="InParanoid" id="B7FRQ6"/>